<organism evidence="1 2">
    <name type="scientific">Sphaerodactylus townsendi</name>
    <dbReference type="NCBI Taxonomy" id="933632"/>
    <lineage>
        <taxon>Eukaryota</taxon>
        <taxon>Metazoa</taxon>
        <taxon>Chordata</taxon>
        <taxon>Craniata</taxon>
        <taxon>Vertebrata</taxon>
        <taxon>Euteleostomi</taxon>
        <taxon>Lepidosauria</taxon>
        <taxon>Squamata</taxon>
        <taxon>Bifurcata</taxon>
        <taxon>Gekkota</taxon>
        <taxon>Sphaerodactylidae</taxon>
        <taxon>Sphaerodactylus</taxon>
    </lineage>
</organism>
<dbReference type="EMBL" id="CM037619">
    <property type="protein sequence ID" value="KAH8006865.1"/>
    <property type="molecule type" value="Genomic_DNA"/>
</dbReference>
<reference evidence="1" key="1">
    <citation type="submission" date="2021-08" db="EMBL/GenBank/DDBJ databases">
        <title>The first chromosome-level gecko genome reveals the dynamic sex chromosomes of Neotropical dwarf geckos (Sphaerodactylidae: Sphaerodactylus).</title>
        <authorList>
            <person name="Pinto B.J."/>
            <person name="Keating S.E."/>
            <person name="Gamble T."/>
        </authorList>
    </citation>
    <scope>NUCLEOTIDE SEQUENCE</scope>
    <source>
        <strain evidence="1">TG3544</strain>
    </source>
</reference>
<dbReference type="Proteomes" id="UP000827872">
    <property type="component" value="Linkage Group LG06"/>
</dbReference>
<protein>
    <submittedName>
        <fullName evidence="1">Uncharacterized protein</fullName>
    </submittedName>
</protein>
<gene>
    <name evidence="1" type="ORF">K3G42_014614</name>
</gene>
<evidence type="ECO:0000313" key="2">
    <source>
        <dbReference type="Proteomes" id="UP000827872"/>
    </source>
</evidence>
<sequence length="105" mass="12568">MYFLHFPLHMKVVKWRKCDKKVGSFIHIWWTCKKMKKKLVKNSYTSTKILNLKFDLKMEMYLLNPVMLNIMLTAKNQHLFFLLIIGSKNASGLQIPTIEEWVHKV</sequence>
<comment type="caution">
    <text evidence="1">The sequence shown here is derived from an EMBL/GenBank/DDBJ whole genome shotgun (WGS) entry which is preliminary data.</text>
</comment>
<name>A0ACB8FNJ7_9SAUR</name>
<proteinExistence type="predicted"/>
<accession>A0ACB8FNJ7</accession>
<evidence type="ECO:0000313" key="1">
    <source>
        <dbReference type="EMBL" id="KAH8006865.1"/>
    </source>
</evidence>
<keyword evidence="2" id="KW-1185">Reference proteome</keyword>